<dbReference type="AlphaFoldDB" id="V9HJB7"/>
<feature type="transmembrane region" description="Helical" evidence="1">
    <location>
        <begin position="14"/>
        <end position="39"/>
    </location>
</feature>
<keyword evidence="1" id="KW-1133">Transmembrane helix</keyword>
<name>V9HJB7_9FIRM</name>
<feature type="transmembrane region" description="Helical" evidence="1">
    <location>
        <begin position="195"/>
        <end position="212"/>
    </location>
</feature>
<keyword evidence="1" id="KW-0472">Membrane</keyword>
<keyword evidence="1" id="KW-0812">Transmembrane</keyword>
<protein>
    <submittedName>
        <fullName evidence="2">Uncharacterized protein</fullName>
    </submittedName>
</protein>
<evidence type="ECO:0000313" key="2">
    <source>
        <dbReference type="EMBL" id="EHL14555.1"/>
    </source>
</evidence>
<dbReference type="RefSeq" id="WP_009526896.1">
    <property type="nucleotide sequence ID" value="NZ_JH815225.1"/>
</dbReference>
<gene>
    <name evidence="2" type="ORF">HMPREF9630_01004</name>
</gene>
<dbReference type="EMBL" id="AFZF02000004">
    <property type="protein sequence ID" value="EHL14555.1"/>
    <property type="molecule type" value="Genomic_DNA"/>
</dbReference>
<organism evidence="2 3">
    <name type="scientific">Peptoanaerobacter stomatis</name>
    <dbReference type="NCBI Taxonomy" id="796937"/>
    <lineage>
        <taxon>Bacteria</taxon>
        <taxon>Bacillati</taxon>
        <taxon>Bacillota</taxon>
        <taxon>Clostridia</taxon>
        <taxon>Peptostreptococcales</taxon>
        <taxon>Filifactoraceae</taxon>
        <taxon>Peptoanaerobacter</taxon>
    </lineage>
</organism>
<dbReference type="Proteomes" id="UP000017818">
    <property type="component" value="Unassembled WGS sequence"/>
</dbReference>
<sequence length="292" mass="35202">MDIIKIIEFINKNWYAITFILGFLIWMCDYISYVYWIGYLKYFNIDETVLPNNENKFSKITYYFSWIVFLAASNIISIFVNLLLLLLIVKLFFKGNISDTEIKIIFIIIQIIVCYFLTFKYMYLFNCLVKLESYKNVKENYKKRKNNSKREFYFELLIFNVLFNLLSYLFTYLILFNLSDFSFLDKIFSSSLAKYTVIFILISILFITFFSIQNGQLDAKYNRKFKFARDIIRNKEYVVIYEDKSNYIVCDYKKSDSKKKLYICNGKYLTITKNNIAIRACRFERIKLEVES</sequence>
<feature type="transmembrane region" description="Helical" evidence="1">
    <location>
        <begin position="152"/>
        <end position="175"/>
    </location>
</feature>
<evidence type="ECO:0000256" key="1">
    <source>
        <dbReference type="SAM" id="Phobius"/>
    </source>
</evidence>
<evidence type="ECO:0000313" key="3">
    <source>
        <dbReference type="Proteomes" id="UP000017818"/>
    </source>
</evidence>
<feature type="transmembrane region" description="Helical" evidence="1">
    <location>
        <begin position="105"/>
        <end position="131"/>
    </location>
</feature>
<accession>V9HJB7</accession>
<feature type="transmembrane region" description="Helical" evidence="1">
    <location>
        <begin position="60"/>
        <end position="93"/>
    </location>
</feature>
<reference evidence="2 3" key="1">
    <citation type="submission" date="2012-05" db="EMBL/GenBank/DDBJ databases">
        <title>The Genome Sequence of Eubacteriaceae bacterium CM2.</title>
        <authorList>
            <consortium name="The Broad Institute Genome Sequencing Platform"/>
            <person name="Earl A."/>
            <person name="Ward D."/>
            <person name="Feldgarden M."/>
            <person name="Gevers D."/>
            <person name="Sizova M."/>
            <person name="Hazen A."/>
            <person name="Epstein S."/>
            <person name="Walker B."/>
            <person name="Young S.K."/>
            <person name="Zeng Q."/>
            <person name="Gargeya S."/>
            <person name="Fitzgerald M."/>
            <person name="Haas B."/>
            <person name="Abouelleil A."/>
            <person name="Alvarado L."/>
            <person name="Arachchi H.M."/>
            <person name="Berlin A."/>
            <person name="Chapman S.B."/>
            <person name="Goldberg J."/>
            <person name="Griggs A."/>
            <person name="Gujja S."/>
            <person name="Hansen M."/>
            <person name="Howarth C."/>
            <person name="Imamovic A."/>
            <person name="Larimer J."/>
            <person name="McCowen C."/>
            <person name="Montmayeur A."/>
            <person name="Murphy C."/>
            <person name="Neiman D."/>
            <person name="Pearson M."/>
            <person name="Priest M."/>
            <person name="Roberts A."/>
            <person name="Saif S."/>
            <person name="Shea T."/>
            <person name="Sisk P."/>
            <person name="Sykes S."/>
            <person name="Wortman J."/>
            <person name="Nusbaum C."/>
            <person name="Birren B."/>
        </authorList>
    </citation>
    <scope>NUCLEOTIDE SEQUENCE [LARGE SCALE GENOMIC DNA]</scope>
    <source>
        <strain evidence="2 3">CM2</strain>
    </source>
</reference>
<comment type="caution">
    <text evidence="2">The sequence shown here is derived from an EMBL/GenBank/DDBJ whole genome shotgun (WGS) entry which is preliminary data.</text>
</comment>
<dbReference type="HOGENOM" id="CLU_952647_0_0_9"/>
<proteinExistence type="predicted"/>